<keyword evidence="1" id="KW-0808">Transferase</keyword>
<evidence type="ECO:0000313" key="2">
    <source>
        <dbReference type="Proteomes" id="UP000814033"/>
    </source>
</evidence>
<organism evidence="1 2">
    <name type="scientific">Auriscalpium vulgare</name>
    <dbReference type="NCBI Taxonomy" id="40419"/>
    <lineage>
        <taxon>Eukaryota</taxon>
        <taxon>Fungi</taxon>
        <taxon>Dikarya</taxon>
        <taxon>Basidiomycota</taxon>
        <taxon>Agaricomycotina</taxon>
        <taxon>Agaricomycetes</taxon>
        <taxon>Russulales</taxon>
        <taxon>Auriscalpiaceae</taxon>
        <taxon>Auriscalpium</taxon>
    </lineage>
</organism>
<reference evidence="1" key="2">
    <citation type="journal article" date="2022" name="New Phytol.">
        <title>Evolutionary transition to the ectomycorrhizal habit in the genomes of a hyperdiverse lineage of mushroom-forming fungi.</title>
        <authorList>
            <person name="Looney B."/>
            <person name="Miyauchi S."/>
            <person name="Morin E."/>
            <person name="Drula E."/>
            <person name="Courty P.E."/>
            <person name="Kohler A."/>
            <person name="Kuo A."/>
            <person name="LaButti K."/>
            <person name="Pangilinan J."/>
            <person name="Lipzen A."/>
            <person name="Riley R."/>
            <person name="Andreopoulos W."/>
            <person name="He G."/>
            <person name="Johnson J."/>
            <person name="Nolan M."/>
            <person name="Tritt A."/>
            <person name="Barry K.W."/>
            <person name="Grigoriev I.V."/>
            <person name="Nagy L.G."/>
            <person name="Hibbett D."/>
            <person name="Henrissat B."/>
            <person name="Matheny P.B."/>
            <person name="Labbe J."/>
            <person name="Martin F.M."/>
        </authorList>
    </citation>
    <scope>NUCLEOTIDE SEQUENCE</scope>
    <source>
        <strain evidence="1">FP105234-sp</strain>
    </source>
</reference>
<evidence type="ECO:0000313" key="1">
    <source>
        <dbReference type="EMBL" id="KAI0049587.1"/>
    </source>
</evidence>
<name>A0ACB8S0F8_9AGAM</name>
<proteinExistence type="predicted"/>
<keyword evidence="2" id="KW-1185">Reference proteome</keyword>
<gene>
    <name evidence="1" type="ORF">FA95DRAFT_1556679</name>
</gene>
<dbReference type="Proteomes" id="UP000814033">
    <property type="component" value="Unassembled WGS sequence"/>
</dbReference>
<comment type="caution">
    <text evidence="1">The sequence shown here is derived from an EMBL/GenBank/DDBJ whole genome shotgun (WGS) entry which is preliminary data.</text>
</comment>
<accession>A0ACB8S0F8</accession>
<protein>
    <submittedName>
        <fullName evidence="1">4'-phosphopantetheinyl transferase</fullName>
    </submittedName>
</protein>
<reference evidence="1" key="1">
    <citation type="submission" date="2021-02" db="EMBL/GenBank/DDBJ databases">
        <authorList>
            <consortium name="DOE Joint Genome Institute"/>
            <person name="Ahrendt S."/>
            <person name="Looney B.P."/>
            <person name="Miyauchi S."/>
            <person name="Morin E."/>
            <person name="Drula E."/>
            <person name="Courty P.E."/>
            <person name="Chicoki N."/>
            <person name="Fauchery L."/>
            <person name="Kohler A."/>
            <person name="Kuo A."/>
            <person name="Labutti K."/>
            <person name="Pangilinan J."/>
            <person name="Lipzen A."/>
            <person name="Riley R."/>
            <person name="Andreopoulos W."/>
            <person name="He G."/>
            <person name="Johnson J."/>
            <person name="Barry K.W."/>
            <person name="Grigoriev I.V."/>
            <person name="Nagy L."/>
            <person name="Hibbett D."/>
            <person name="Henrissat B."/>
            <person name="Matheny P.B."/>
            <person name="Labbe J."/>
            <person name="Martin F."/>
        </authorList>
    </citation>
    <scope>NUCLEOTIDE SEQUENCE</scope>
    <source>
        <strain evidence="1">FP105234-sp</strain>
    </source>
</reference>
<sequence length="258" mass="28784">MAPCQHIDQRHHPQVYHDGLSLVGADERARIQRFFHRADSHRCLIGRVLPRVLLRERGFSAESIAFGATAAKKPYFTTPGIVPPLGYNVSHDNDLVAMAFAPDEHGTPAYRVGVDVMKVRPPRRESFASFVHTVGDTLTDLEKRLLLSGDVSQEEALQRFYLLWTTKEAYTKALGLGLGFDFRRVEYDIPANSVTVDGAVVDDYEFSMFRLLLNGDTYLGVGVRFVGVGNGGVTALQDQQIMTLDAVVFMDRALRELL</sequence>
<dbReference type="EMBL" id="MU275871">
    <property type="protein sequence ID" value="KAI0049587.1"/>
    <property type="molecule type" value="Genomic_DNA"/>
</dbReference>